<dbReference type="InterPro" id="IPR035965">
    <property type="entry name" value="PAS-like_dom_sf"/>
</dbReference>
<keyword evidence="7" id="KW-0902">Two-component regulatory system</keyword>
<dbReference type="RefSeq" id="WP_014810227.1">
    <property type="nucleotide sequence ID" value="NC_018025.1"/>
</dbReference>
<evidence type="ECO:0000259" key="8">
    <source>
        <dbReference type="PROSITE" id="PS50109"/>
    </source>
</evidence>
<dbReference type="SUPFAM" id="SSF55874">
    <property type="entry name" value="ATPase domain of HSP90 chaperone/DNA topoisomerase II/histidine kinase"/>
    <property type="match status" value="1"/>
</dbReference>
<sequence length="647" mass="73574">MLKKFLNQLERRYPAEALVTNFPSLFLYDSEGRQFSDAAFSELLSFLENGEGSYQSVAVQAGVRWCASGQKIVLRNTISRRGFLTPSCLWAYRQLRGGADVLFKTYPSAEMGFMQIVLLKEADPAQAIPFLIENFFTRKDVQEELRAVSRLCILRLLEGGISPDLLSELRSRFKGVEILYQWRPTLPTSNREASTSAQGIVDFHQLLRSVHDMKELSSLTRIVYLLSLFYVPLTEKEWASLWLSRTDRFFFQRLRTAKMVEASNGGFLLSTENAKQSLIKTFLFESYSLAKESVHRNRTERLREEREKRVRNSELDRQALEMVPEGIISIDRTGLLYYMNPAAESLLTENKQLTELLFGRGSLEDTLKRYSRNDVLSRITASVKANRESCEIFGDRIIVHIGGKRFEVELQPQVVLLRDTTDQFLIDEEIGRLYRHELKAALDVMGIGLETARQLIGEGRGDEGTQMLEQVEQKRVELFTMLEERMDFIRLHSDSFQIMPSTVNLNFVVDRCVSNYKEAAAGKGVRIISDHLLQPAVYVRGEERFLVRSLDNLVRNAIKFTDKGGEIEISVGREKLEAFVRVRDNGPGIAPEHLGKIFQLGFTTGGTGRGLYLARRIAVAHSGRIEVKSVPGDGACFVLRLPVITEP</sequence>
<comment type="catalytic activity">
    <reaction evidence="1">
        <text>ATP + protein L-histidine = ADP + protein N-phospho-L-histidine.</text>
        <dbReference type="EC" id="2.7.13.3"/>
    </reaction>
</comment>
<dbReference type="InterPro" id="IPR036890">
    <property type="entry name" value="HATPase_C_sf"/>
</dbReference>
<dbReference type="EMBL" id="CP003360">
    <property type="protein sequence ID" value="AFM25084.1"/>
    <property type="molecule type" value="Genomic_DNA"/>
</dbReference>
<evidence type="ECO:0000256" key="4">
    <source>
        <dbReference type="ARBA" id="ARBA00022741"/>
    </source>
</evidence>
<evidence type="ECO:0000256" key="2">
    <source>
        <dbReference type="ARBA" id="ARBA00012438"/>
    </source>
</evidence>
<dbReference type="GO" id="GO:0004673">
    <property type="term" value="F:protein histidine kinase activity"/>
    <property type="evidence" value="ECO:0007669"/>
    <property type="project" value="UniProtKB-EC"/>
</dbReference>
<evidence type="ECO:0000256" key="1">
    <source>
        <dbReference type="ARBA" id="ARBA00000085"/>
    </source>
</evidence>
<dbReference type="InterPro" id="IPR050351">
    <property type="entry name" value="BphY/WalK/GraS-like"/>
</dbReference>
<feature type="domain" description="OTU" evidence="9">
    <location>
        <begin position="625"/>
        <end position="647"/>
    </location>
</feature>
<name>I4C693_DESTA</name>
<dbReference type="CDD" id="cd00075">
    <property type="entry name" value="HATPase"/>
    <property type="match status" value="1"/>
</dbReference>
<dbReference type="Gene3D" id="3.30.450.20">
    <property type="entry name" value="PAS domain"/>
    <property type="match status" value="1"/>
</dbReference>
<dbReference type="HOGENOM" id="CLU_423198_0_0_7"/>
<dbReference type="PANTHER" id="PTHR42878:SF7">
    <property type="entry name" value="SENSOR HISTIDINE KINASE GLRK"/>
    <property type="match status" value="1"/>
</dbReference>
<dbReference type="STRING" id="706587.Desti_2402"/>
<dbReference type="EC" id="2.7.13.3" evidence="2"/>
<gene>
    <name evidence="10" type="ordered locus">Desti_2402</name>
</gene>
<dbReference type="Proteomes" id="UP000006055">
    <property type="component" value="Chromosome"/>
</dbReference>
<dbReference type="GO" id="GO:0005524">
    <property type="term" value="F:ATP binding"/>
    <property type="evidence" value="ECO:0007669"/>
    <property type="project" value="UniProtKB-KW"/>
</dbReference>
<evidence type="ECO:0000256" key="5">
    <source>
        <dbReference type="ARBA" id="ARBA00022777"/>
    </source>
</evidence>
<dbReference type="KEGG" id="dti:Desti_2402"/>
<dbReference type="InterPro" id="IPR003323">
    <property type="entry name" value="OTU_dom"/>
</dbReference>
<dbReference type="GO" id="GO:0000156">
    <property type="term" value="F:phosphorelay response regulator activity"/>
    <property type="evidence" value="ECO:0007669"/>
    <property type="project" value="TreeGrafter"/>
</dbReference>
<dbReference type="PROSITE" id="PS50109">
    <property type="entry name" value="HIS_KIN"/>
    <property type="match status" value="1"/>
</dbReference>
<feature type="domain" description="Histidine kinase" evidence="8">
    <location>
        <begin position="433"/>
        <end position="645"/>
    </location>
</feature>
<evidence type="ECO:0000259" key="9">
    <source>
        <dbReference type="PROSITE" id="PS50802"/>
    </source>
</evidence>
<dbReference type="Pfam" id="PF02518">
    <property type="entry name" value="HATPase_c"/>
    <property type="match status" value="1"/>
</dbReference>
<dbReference type="GO" id="GO:0007234">
    <property type="term" value="P:osmosensory signaling via phosphorelay pathway"/>
    <property type="evidence" value="ECO:0007669"/>
    <property type="project" value="TreeGrafter"/>
</dbReference>
<dbReference type="InterPro" id="IPR003594">
    <property type="entry name" value="HATPase_dom"/>
</dbReference>
<dbReference type="eggNOG" id="COG2205">
    <property type="taxonomic scope" value="Bacteria"/>
</dbReference>
<dbReference type="InterPro" id="IPR005467">
    <property type="entry name" value="His_kinase_dom"/>
</dbReference>
<keyword evidence="11" id="KW-1185">Reference proteome</keyword>
<dbReference type="AlphaFoldDB" id="I4C693"/>
<keyword evidence="4" id="KW-0547">Nucleotide-binding</keyword>
<evidence type="ECO:0000313" key="10">
    <source>
        <dbReference type="EMBL" id="AFM25084.1"/>
    </source>
</evidence>
<dbReference type="SUPFAM" id="SSF55785">
    <property type="entry name" value="PYP-like sensor domain (PAS domain)"/>
    <property type="match status" value="1"/>
</dbReference>
<evidence type="ECO:0000256" key="7">
    <source>
        <dbReference type="ARBA" id="ARBA00023012"/>
    </source>
</evidence>
<dbReference type="PRINTS" id="PR00344">
    <property type="entry name" value="BCTRLSENSOR"/>
</dbReference>
<evidence type="ECO:0000256" key="6">
    <source>
        <dbReference type="ARBA" id="ARBA00022840"/>
    </source>
</evidence>
<dbReference type="GO" id="GO:0030295">
    <property type="term" value="F:protein kinase activator activity"/>
    <property type="evidence" value="ECO:0007669"/>
    <property type="project" value="TreeGrafter"/>
</dbReference>
<reference evidence="11" key="1">
    <citation type="submission" date="2012-06" db="EMBL/GenBank/DDBJ databases">
        <title>Complete sequence of chromosome of Desulfomonile tiedjei DSM 6799.</title>
        <authorList>
            <person name="Lucas S."/>
            <person name="Copeland A."/>
            <person name="Lapidus A."/>
            <person name="Glavina del Rio T."/>
            <person name="Dalin E."/>
            <person name="Tice H."/>
            <person name="Bruce D."/>
            <person name="Goodwin L."/>
            <person name="Pitluck S."/>
            <person name="Peters L."/>
            <person name="Ovchinnikova G."/>
            <person name="Zeytun A."/>
            <person name="Lu M."/>
            <person name="Kyrpides N."/>
            <person name="Mavromatis K."/>
            <person name="Ivanova N."/>
            <person name="Brettin T."/>
            <person name="Detter J.C."/>
            <person name="Han C."/>
            <person name="Larimer F."/>
            <person name="Land M."/>
            <person name="Hauser L."/>
            <person name="Markowitz V."/>
            <person name="Cheng J.-F."/>
            <person name="Hugenholtz P."/>
            <person name="Woyke T."/>
            <person name="Wu D."/>
            <person name="Spring S."/>
            <person name="Schroeder M."/>
            <person name="Brambilla E."/>
            <person name="Klenk H.-P."/>
            <person name="Eisen J.A."/>
        </authorList>
    </citation>
    <scope>NUCLEOTIDE SEQUENCE [LARGE SCALE GENOMIC DNA]</scope>
    <source>
        <strain evidence="11">ATCC 49306 / DSM 6799 / DCB-1</strain>
    </source>
</reference>
<dbReference type="PANTHER" id="PTHR42878">
    <property type="entry name" value="TWO-COMPONENT HISTIDINE KINASE"/>
    <property type="match status" value="1"/>
</dbReference>
<dbReference type="PROSITE" id="PS50802">
    <property type="entry name" value="OTU"/>
    <property type="match status" value="1"/>
</dbReference>
<proteinExistence type="predicted"/>
<keyword evidence="5 10" id="KW-0418">Kinase</keyword>
<evidence type="ECO:0000256" key="3">
    <source>
        <dbReference type="ARBA" id="ARBA00022679"/>
    </source>
</evidence>
<accession>I4C693</accession>
<organism evidence="10 11">
    <name type="scientific">Desulfomonile tiedjei (strain ATCC 49306 / DSM 6799 / DCB-1)</name>
    <dbReference type="NCBI Taxonomy" id="706587"/>
    <lineage>
        <taxon>Bacteria</taxon>
        <taxon>Pseudomonadati</taxon>
        <taxon>Thermodesulfobacteriota</taxon>
        <taxon>Desulfomonilia</taxon>
        <taxon>Desulfomonilales</taxon>
        <taxon>Desulfomonilaceae</taxon>
        <taxon>Desulfomonile</taxon>
    </lineage>
</organism>
<dbReference type="InterPro" id="IPR004358">
    <property type="entry name" value="Sig_transdc_His_kin-like_C"/>
</dbReference>
<dbReference type="OrthoDB" id="9813151at2"/>
<keyword evidence="6" id="KW-0067">ATP-binding</keyword>
<dbReference type="SMART" id="SM00387">
    <property type="entry name" value="HATPase_c"/>
    <property type="match status" value="1"/>
</dbReference>
<protein>
    <recommendedName>
        <fullName evidence="2">histidine kinase</fullName>
        <ecNumber evidence="2">2.7.13.3</ecNumber>
    </recommendedName>
</protein>
<dbReference type="Gene3D" id="3.30.565.10">
    <property type="entry name" value="Histidine kinase-like ATPase, C-terminal domain"/>
    <property type="match status" value="1"/>
</dbReference>
<keyword evidence="3" id="KW-0808">Transferase</keyword>
<evidence type="ECO:0000313" key="11">
    <source>
        <dbReference type="Proteomes" id="UP000006055"/>
    </source>
</evidence>